<feature type="domain" description="Mub B2-like" evidence="2">
    <location>
        <begin position="363"/>
        <end position="460"/>
    </location>
</feature>
<comment type="caution">
    <text evidence="3">The sequence shown here is derived from an EMBL/GenBank/DDBJ whole genome shotgun (WGS) entry which is preliminary data.</text>
</comment>
<reference evidence="3 4" key="1">
    <citation type="journal article" date="2015" name="Genome Announc.">
        <title>Expanding the biotechnology potential of lactobacilli through comparative genomics of 213 strains and associated genera.</title>
        <authorList>
            <person name="Sun Z."/>
            <person name="Harris H.M."/>
            <person name="McCann A."/>
            <person name="Guo C."/>
            <person name="Argimon S."/>
            <person name="Zhang W."/>
            <person name="Yang X."/>
            <person name="Jeffery I.B."/>
            <person name="Cooney J.C."/>
            <person name="Kagawa T.F."/>
            <person name="Liu W."/>
            <person name="Song Y."/>
            <person name="Salvetti E."/>
            <person name="Wrobel A."/>
            <person name="Rasinkangas P."/>
            <person name="Parkhill J."/>
            <person name="Rea M.C."/>
            <person name="O'Sullivan O."/>
            <person name="Ritari J."/>
            <person name="Douillard F.P."/>
            <person name="Paul Ross R."/>
            <person name="Yang R."/>
            <person name="Briner A.E."/>
            <person name="Felis G.E."/>
            <person name="de Vos W.M."/>
            <person name="Barrangou R."/>
            <person name="Klaenhammer T.R."/>
            <person name="Caufield P.W."/>
            <person name="Cui Y."/>
            <person name="Zhang H."/>
            <person name="O'Toole P.W."/>
        </authorList>
    </citation>
    <scope>NUCLEOTIDE SEQUENCE [LARGE SCALE GENOMIC DNA]</scope>
    <source>
        <strain evidence="3 4">DSM 21116</strain>
    </source>
</reference>
<dbReference type="RefSeq" id="WP_057828567.1">
    <property type="nucleotide sequence ID" value="NZ_AYZE01000008.1"/>
</dbReference>
<dbReference type="Proteomes" id="UP000051131">
    <property type="component" value="Unassembled WGS sequence"/>
</dbReference>
<dbReference type="Gene3D" id="2.60.40.4300">
    <property type="match status" value="1"/>
</dbReference>
<evidence type="ECO:0000259" key="2">
    <source>
        <dbReference type="Pfam" id="PF17966"/>
    </source>
</evidence>
<dbReference type="SUPFAM" id="SSF49899">
    <property type="entry name" value="Concanavalin A-like lectins/glucanases"/>
    <property type="match status" value="1"/>
</dbReference>
<dbReference type="EMBL" id="AYZE01000008">
    <property type="protein sequence ID" value="KRM92101.1"/>
    <property type="molecule type" value="Genomic_DNA"/>
</dbReference>
<dbReference type="STRING" id="1423729.FC80_GL000282"/>
<dbReference type="InterPro" id="IPR041495">
    <property type="entry name" value="Mub_B2"/>
</dbReference>
<feature type="domain" description="Mucin binding" evidence="1">
    <location>
        <begin position="463"/>
        <end position="532"/>
    </location>
</feature>
<evidence type="ECO:0000259" key="1">
    <source>
        <dbReference type="Pfam" id="PF17965"/>
    </source>
</evidence>
<dbReference type="PATRIC" id="fig|1423729.3.peg.283"/>
<dbReference type="InterPro" id="IPR041558">
    <property type="entry name" value="MucBP_2"/>
</dbReference>
<dbReference type="InterPro" id="IPR013320">
    <property type="entry name" value="ConA-like_dom_sf"/>
</dbReference>
<dbReference type="AlphaFoldDB" id="A0A0R2CL63"/>
<organism evidence="3 4">
    <name type="scientific">Liquorilactobacillus cacaonum DSM 21116</name>
    <dbReference type="NCBI Taxonomy" id="1423729"/>
    <lineage>
        <taxon>Bacteria</taxon>
        <taxon>Bacillati</taxon>
        <taxon>Bacillota</taxon>
        <taxon>Bacilli</taxon>
        <taxon>Lactobacillales</taxon>
        <taxon>Lactobacillaceae</taxon>
        <taxon>Liquorilactobacillus</taxon>
    </lineage>
</organism>
<evidence type="ECO:0000313" key="4">
    <source>
        <dbReference type="Proteomes" id="UP000051131"/>
    </source>
</evidence>
<evidence type="ECO:0000313" key="3">
    <source>
        <dbReference type="EMBL" id="KRM92101.1"/>
    </source>
</evidence>
<dbReference type="OrthoDB" id="2298297at2"/>
<dbReference type="Gene3D" id="3.10.20.470">
    <property type="match status" value="2"/>
</dbReference>
<accession>A0A0R2CL63</accession>
<dbReference type="Gene3D" id="2.60.120.200">
    <property type="match status" value="1"/>
</dbReference>
<protein>
    <recommendedName>
        <fullName evidence="5">MucBP domain-containing protein</fullName>
    </recommendedName>
</protein>
<keyword evidence="4" id="KW-1185">Reference proteome</keyword>
<sequence length="722" mass="79688">MRKIRMSRIKNRWVITGLVTGSLFATPLIIDVHADMPRINTQKTASSTNEEADDNYTLINRNDFLEYFTQNGMASNNYNNETGIQTFTTTTNQAGNITFKNLINLDYSFEIRGAINVGKATALSKVADGIGFAFYQGERTQYSTSNNIYGGNVGIYGVPNVFGWKLDTYANGNDVDGDSDEGLPTPYGAFVSTDATGKGTIDKQSVQGMGSDFTNGEMHSLVIKYDASTKILSIVLEGTTFSESLADKINTQDPEYSFSVAASTGSLSAVQAFRFDSMKYVAYQNQNATINYIDENTGKTLATDEISGVSNSLVTYPDIKIEDYENEGYEVDTSKTDLTKESKFDNDDTKNQTFSVYLKHKTSTTTSQKAIKRTISYEYEDGTKAAEDSQQQLIFRNKIVKDEVTNESTSTWEAVAGTTFIAVDSPVITGYKANNVAIPAEENIKQDSEDENYVVKYSPKNEQAIIRFVDATTGKVIFERQINGKFGTSSNYNLIQDIALIGSQGYFVKESNIPKTGIQFNQDGQSQIYSVKVLPIEITPKNTMDSQNSQTVDKDKVDKYGVAESKSIDHSATGLVQFVEQNTGKVIKSDILPKQKGFYPVNVVAATLKKHGYQVQSNWNGAYDNEDGNQKNIKVSVSQDVDFQKQSKLVIENYAEKTNYSFRDNLSQDHNVLLNQFFNSSNIPVDVNHTLIPKSGGGGAGGGHEVSKILAVLAYSVNFSRR</sequence>
<dbReference type="Pfam" id="PF17966">
    <property type="entry name" value="Muc_B2"/>
    <property type="match status" value="1"/>
</dbReference>
<feature type="domain" description="Mucin binding" evidence="1">
    <location>
        <begin position="286"/>
        <end position="360"/>
    </location>
</feature>
<name>A0A0R2CL63_9LACO</name>
<proteinExistence type="predicted"/>
<dbReference type="Pfam" id="PF17965">
    <property type="entry name" value="MucBP_2"/>
    <property type="match status" value="2"/>
</dbReference>
<dbReference type="Pfam" id="PF18483">
    <property type="entry name" value="Lectin_L-type_dom"/>
    <property type="match status" value="1"/>
</dbReference>
<gene>
    <name evidence="3" type="ORF">FC80_GL000282</name>
</gene>
<evidence type="ECO:0008006" key="5">
    <source>
        <dbReference type="Google" id="ProtNLM"/>
    </source>
</evidence>